<dbReference type="Pfam" id="PF00041">
    <property type="entry name" value="fn3"/>
    <property type="match status" value="1"/>
</dbReference>
<dbReference type="Gene3D" id="2.60.40.10">
    <property type="entry name" value="Immunoglobulins"/>
    <property type="match status" value="1"/>
</dbReference>
<dbReference type="CDD" id="cd00063">
    <property type="entry name" value="FN3"/>
    <property type="match status" value="1"/>
</dbReference>
<dbReference type="InterPro" id="IPR003961">
    <property type="entry name" value="FN3_dom"/>
</dbReference>
<dbReference type="PROSITE" id="PS50853">
    <property type="entry name" value="FN3"/>
    <property type="match status" value="1"/>
</dbReference>
<evidence type="ECO:0000313" key="2">
    <source>
        <dbReference type="EMBL" id="BBI32670.1"/>
    </source>
</evidence>
<dbReference type="EMBL" id="AP019400">
    <property type="protein sequence ID" value="BBI32670.1"/>
    <property type="molecule type" value="Genomic_DNA"/>
</dbReference>
<dbReference type="Proteomes" id="UP000289856">
    <property type="component" value="Chromosome"/>
</dbReference>
<sequence>MTDEWRPILNIINWRVGAFRNRYHNCITRKITNLTAIAQNSSIVLNWSTVTGATSYIVQRSTTVGGPYTAIASNVSGTTYSDTSAVAGTTYYYVVLAVNSNGQSGPSNEASAKIEAASGSRALLTIYISGGQIKEYDLSAAELNAFISWYDAKDTGTGPAKYKFIKTWNKGPFKARTEYVIFDKILTFDVDEYDALNP</sequence>
<evidence type="ECO:0000259" key="1">
    <source>
        <dbReference type="PROSITE" id="PS50853"/>
    </source>
</evidence>
<gene>
    <name evidence="2" type="ORF">KCTCHS21_20690</name>
</gene>
<keyword evidence="3" id="KW-1185">Reference proteome</keyword>
<dbReference type="SUPFAM" id="SSF49265">
    <property type="entry name" value="Fibronectin type III"/>
    <property type="match status" value="1"/>
</dbReference>
<dbReference type="KEGG" id="cohn:KCTCHS21_20690"/>
<organism evidence="2 3">
    <name type="scientific">Cohnella abietis</name>
    <dbReference type="NCBI Taxonomy" id="2507935"/>
    <lineage>
        <taxon>Bacteria</taxon>
        <taxon>Bacillati</taxon>
        <taxon>Bacillota</taxon>
        <taxon>Bacilli</taxon>
        <taxon>Bacillales</taxon>
        <taxon>Paenibacillaceae</taxon>
        <taxon>Cohnella</taxon>
    </lineage>
</organism>
<dbReference type="AlphaFoldDB" id="A0A3T1D3H8"/>
<proteinExistence type="predicted"/>
<reference evidence="2 3" key="1">
    <citation type="submission" date="2019-01" db="EMBL/GenBank/DDBJ databases">
        <title>Complete genome sequence of Cohnella hallensis HS21 isolated from Korean fir (Abies koreana) rhizospheric soil.</title>
        <authorList>
            <person name="Jiang L."/>
            <person name="Kang S.W."/>
            <person name="Kim S."/>
            <person name="Jung J."/>
            <person name="Kim C.Y."/>
            <person name="Kim D.H."/>
            <person name="Kim S.W."/>
            <person name="Lee J."/>
        </authorList>
    </citation>
    <scope>NUCLEOTIDE SEQUENCE [LARGE SCALE GENOMIC DNA]</scope>
    <source>
        <strain evidence="2 3">HS21</strain>
    </source>
</reference>
<dbReference type="InterPro" id="IPR013783">
    <property type="entry name" value="Ig-like_fold"/>
</dbReference>
<name>A0A3T1D3H8_9BACL</name>
<protein>
    <recommendedName>
        <fullName evidence="1">Fibronectin type-III domain-containing protein</fullName>
    </recommendedName>
</protein>
<dbReference type="RefSeq" id="WP_130607369.1">
    <property type="nucleotide sequence ID" value="NZ_AP019400.1"/>
</dbReference>
<feature type="domain" description="Fibronectin type-III" evidence="1">
    <location>
        <begin position="27"/>
        <end position="117"/>
    </location>
</feature>
<accession>A0A3T1D3H8</accession>
<evidence type="ECO:0000313" key="3">
    <source>
        <dbReference type="Proteomes" id="UP000289856"/>
    </source>
</evidence>
<dbReference type="InterPro" id="IPR036116">
    <property type="entry name" value="FN3_sf"/>
</dbReference>